<name>A0A4R6RIA8_9BURK</name>
<evidence type="ECO:0000259" key="2">
    <source>
        <dbReference type="PROSITE" id="PS50404"/>
    </source>
</evidence>
<dbReference type="InterPro" id="IPR004045">
    <property type="entry name" value="Glutathione_S-Trfase_N"/>
</dbReference>
<dbReference type="SFLD" id="SFLDS00019">
    <property type="entry name" value="Glutathione_Transferase_(cytos"/>
    <property type="match status" value="1"/>
</dbReference>
<evidence type="ECO:0000259" key="3">
    <source>
        <dbReference type="PROSITE" id="PS50405"/>
    </source>
</evidence>
<evidence type="ECO:0000313" key="5">
    <source>
        <dbReference type="Proteomes" id="UP000294593"/>
    </source>
</evidence>
<dbReference type="InterPro" id="IPR010987">
    <property type="entry name" value="Glutathione-S-Trfase_C-like"/>
</dbReference>
<protein>
    <submittedName>
        <fullName evidence="4">Glutathione S-transferase</fullName>
    </submittedName>
</protein>
<dbReference type="EMBL" id="SNXW01000002">
    <property type="protein sequence ID" value="TDP86130.1"/>
    <property type="molecule type" value="Genomic_DNA"/>
</dbReference>
<dbReference type="SUPFAM" id="SSF47616">
    <property type="entry name" value="GST C-terminal domain-like"/>
    <property type="match status" value="1"/>
</dbReference>
<keyword evidence="4" id="KW-0808">Transferase</keyword>
<dbReference type="SFLD" id="SFLDG00358">
    <property type="entry name" value="Main_(cytGST)"/>
    <property type="match status" value="1"/>
</dbReference>
<dbReference type="CDD" id="cd03056">
    <property type="entry name" value="GST_N_4"/>
    <property type="match status" value="1"/>
</dbReference>
<comment type="caution">
    <text evidence="4">The sequence shown here is derived from an EMBL/GenBank/DDBJ whole genome shotgun (WGS) entry which is preliminary data.</text>
</comment>
<proteinExistence type="inferred from homology"/>
<keyword evidence="5" id="KW-1185">Reference proteome</keyword>
<dbReference type="CDD" id="cd03206">
    <property type="entry name" value="GST_C_7"/>
    <property type="match status" value="1"/>
</dbReference>
<dbReference type="Gene3D" id="3.40.30.10">
    <property type="entry name" value="Glutaredoxin"/>
    <property type="match status" value="1"/>
</dbReference>
<dbReference type="Pfam" id="PF00043">
    <property type="entry name" value="GST_C"/>
    <property type="match status" value="1"/>
</dbReference>
<dbReference type="PANTHER" id="PTHR44051">
    <property type="entry name" value="GLUTATHIONE S-TRANSFERASE-RELATED"/>
    <property type="match status" value="1"/>
</dbReference>
<gene>
    <name evidence="4" type="ORF">EV672_102481</name>
</gene>
<dbReference type="Proteomes" id="UP000294593">
    <property type="component" value="Unassembled WGS sequence"/>
</dbReference>
<sequence length="216" mass="23390">MSNTASNPTRPTVTRLYRHALSGHAHRAQLMLSLLQVPVELVDVDLAAGEHKSPAFLARNAFGQLPVLEIDGTVLADSNAILLYLAATRDPQRQWWPEDARTQAEVQRWLSVAAGPLAHGPAAARVVHVFKRPPNPQALTIATGLFGVMEQHLGQQPWLAADHATIADIALYAYTAHAPEGGIALAPWPHIRAWLARIEALPGFVGMQRSALPTEA</sequence>
<dbReference type="InterPro" id="IPR004046">
    <property type="entry name" value="GST_C"/>
</dbReference>
<dbReference type="AlphaFoldDB" id="A0A4R6RIA8"/>
<dbReference type="Pfam" id="PF02798">
    <property type="entry name" value="GST_N"/>
    <property type="match status" value="1"/>
</dbReference>
<evidence type="ECO:0000313" key="4">
    <source>
        <dbReference type="EMBL" id="TDP86130.1"/>
    </source>
</evidence>
<comment type="similarity">
    <text evidence="1">Belongs to the GST superfamily.</text>
</comment>
<dbReference type="OrthoDB" id="9797500at2"/>
<dbReference type="SUPFAM" id="SSF52833">
    <property type="entry name" value="Thioredoxin-like"/>
    <property type="match status" value="1"/>
</dbReference>
<dbReference type="PROSITE" id="PS50405">
    <property type="entry name" value="GST_CTER"/>
    <property type="match status" value="1"/>
</dbReference>
<evidence type="ECO:0000256" key="1">
    <source>
        <dbReference type="RuleBase" id="RU003494"/>
    </source>
</evidence>
<dbReference type="SFLD" id="SFLDG01151">
    <property type="entry name" value="Main.2:_Nu-like"/>
    <property type="match status" value="1"/>
</dbReference>
<dbReference type="PROSITE" id="PS50404">
    <property type="entry name" value="GST_NTER"/>
    <property type="match status" value="1"/>
</dbReference>
<dbReference type="GO" id="GO:0016740">
    <property type="term" value="F:transferase activity"/>
    <property type="evidence" value="ECO:0007669"/>
    <property type="project" value="UniProtKB-KW"/>
</dbReference>
<dbReference type="Gene3D" id="1.20.1050.10">
    <property type="match status" value="1"/>
</dbReference>
<dbReference type="InterPro" id="IPR036249">
    <property type="entry name" value="Thioredoxin-like_sf"/>
</dbReference>
<reference evidence="4 5" key="1">
    <citation type="submission" date="2019-03" db="EMBL/GenBank/DDBJ databases">
        <title>Genomic Encyclopedia of Type Strains, Phase IV (KMG-IV): sequencing the most valuable type-strain genomes for metagenomic binning, comparative biology and taxonomic classification.</title>
        <authorList>
            <person name="Goeker M."/>
        </authorList>
    </citation>
    <scope>NUCLEOTIDE SEQUENCE [LARGE SCALE GENOMIC DNA]</scope>
    <source>
        <strain evidence="4 5">DSM 11901</strain>
    </source>
</reference>
<accession>A0A4R6RIA8</accession>
<dbReference type="RefSeq" id="WP_133607289.1">
    <property type="nucleotide sequence ID" value="NZ_SNXW01000002.1"/>
</dbReference>
<feature type="domain" description="GST N-terminal" evidence="2">
    <location>
        <begin position="12"/>
        <end position="93"/>
    </location>
</feature>
<organism evidence="4 5">
    <name type="scientific">Aquabacterium commune</name>
    <dbReference type="NCBI Taxonomy" id="70586"/>
    <lineage>
        <taxon>Bacteria</taxon>
        <taxon>Pseudomonadati</taxon>
        <taxon>Pseudomonadota</taxon>
        <taxon>Betaproteobacteria</taxon>
        <taxon>Burkholderiales</taxon>
        <taxon>Aquabacterium</taxon>
    </lineage>
</organism>
<feature type="domain" description="GST C-terminal" evidence="3">
    <location>
        <begin position="99"/>
        <end position="216"/>
    </location>
</feature>
<dbReference type="InterPro" id="IPR036282">
    <property type="entry name" value="Glutathione-S-Trfase_C_sf"/>
</dbReference>
<dbReference type="PANTHER" id="PTHR44051:SF2">
    <property type="entry name" value="HYPOTHETICAL GLUTATHIONE S-TRANSFERASE LIKE PROTEIN"/>
    <property type="match status" value="1"/>
</dbReference>
<dbReference type="InterPro" id="IPR040079">
    <property type="entry name" value="Glutathione_S-Trfase"/>
</dbReference>